<dbReference type="Proteomes" id="UP001155057">
    <property type="component" value="Unassembled WGS sequence"/>
</dbReference>
<comment type="caution">
    <text evidence="1">The sequence shown here is derived from an EMBL/GenBank/DDBJ whole genome shotgun (WGS) entry which is preliminary data.</text>
</comment>
<evidence type="ECO:0000313" key="1">
    <source>
        <dbReference type="EMBL" id="MCS3710171.1"/>
    </source>
</evidence>
<organism evidence="1 2">
    <name type="scientific">Salinibacter ruber</name>
    <dbReference type="NCBI Taxonomy" id="146919"/>
    <lineage>
        <taxon>Bacteria</taxon>
        <taxon>Pseudomonadati</taxon>
        <taxon>Rhodothermota</taxon>
        <taxon>Rhodothermia</taxon>
        <taxon>Rhodothermales</taxon>
        <taxon>Salinibacteraceae</taxon>
        <taxon>Salinibacter</taxon>
    </lineage>
</organism>
<dbReference type="EMBL" id="JANUAE010000005">
    <property type="protein sequence ID" value="MCS3710171.1"/>
    <property type="molecule type" value="Genomic_DNA"/>
</dbReference>
<reference evidence="1" key="1">
    <citation type="submission" date="2022-08" db="EMBL/GenBank/DDBJ databases">
        <title>Genomic Encyclopedia of Type Strains, Phase V (KMG-V): Genome sequencing to study the core and pangenomes of soil and plant-associated prokaryotes.</title>
        <authorList>
            <person name="Whitman W."/>
        </authorList>
    </citation>
    <scope>NUCLEOTIDE SEQUENCE</scope>
    <source>
        <strain evidence="1">SP3049</strain>
    </source>
</reference>
<protein>
    <submittedName>
        <fullName evidence="1">Transposase</fullName>
    </submittedName>
</protein>
<name>A0A9X2THF2_9BACT</name>
<gene>
    <name evidence="1" type="ORF">GGP61_001775</name>
</gene>
<evidence type="ECO:0000313" key="2">
    <source>
        <dbReference type="Proteomes" id="UP001155057"/>
    </source>
</evidence>
<sequence>MHTGPGRPPTCDEKKYEQRNVVERLVGRLKERKRVATRYEKKASHYKAMLQWAFIGEYLKR</sequence>
<accession>A0A9X2THF2</accession>
<proteinExistence type="predicted"/>
<dbReference type="AlphaFoldDB" id="A0A9X2THF2"/>